<organism evidence="1 2">
    <name type="scientific">Peronospora matthiolae</name>
    <dbReference type="NCBI Taxonomy" id="2874970"/>
    <lineage>
        <taxon>Eukaryota</taxon>
        <taxon>Sar</taxon>
        <taxon>Stramenopiles</taxon>
        <taxon>Oomycota</taxon>
        <taxon>Peronosporomycetes</taxon>
        <taxon>Peronosporales</taxon>
        <taxon>Peronosporaceae</taxon>
        <taxon>Peronospora</taxon>
    </lineage>
</organism>
<comment type="caution">
    <text evidence="1">The sequence shown here is derived from an EMBL/GenBank/DDBJ whole genome shotgun (WGS) entry which is preliminary data.</text>
</comment>
<dbReference type="AlphaFoldDB" id="A0AAV1TGC5"/>
<accession>A0AAV1TGC5</accession>
<evidence type="ECO:0008006" key="3">
    <source>
        <dbReference type="Google" id="ProtNLM"/>
    </source>
</evidence>
<protein>
    <recommendedName>
        <fullName evidence="3">Polyketide synthase</fullName>
    </recommendedName>
</protein>
<reference evidence="1" key="1">
    <citation type="submission" date="2024-01" db="EMBL/GenBank/DDBJ databases">
        <authorList>
            <person name="Webb A."/>
        </authorList>
    </citation>
    <scope>NUCLEOTIDE SEQUENCE</scope>
    <source>
        <strain evidence="1">Pm1</strain>
    </source>
</reference>
<proteinExistence type="predicted"/>
<evidence type="ECO:0000313" key="1">
    <source>
        <dbReference type="EMBL" id="CAK7919703.1"/>
    </source>
</evidence>
<dbReference type="EMBL" id="CAKLBY020000049">
    <property type="protein sequence ID" value="CAK7919703.1"/>
    <property type="molecule type" value="Genomic_DNA"/>
</dbReference>
<name>A0AAV1TGC5_9STRA</name>
<dbReference type="Proteomes" id="UP001162060">
    <property type="component" value="Unassembled WGS sequence"/>
</dbReference>
<gene>
    <name evidence="1" type="ORF">PM001_LOCUS6098</name>
</gene>
<evidence type="ECO:0000313" key="2">
    <source>
        <dbReference type="Proteomes" id="UP001162060"/>
    </source>
</evidence>
<sequence>MCCRLQNARRHVYVSGYSVELNTTCRVYSEGGHHRGSNSCTVARKPIIGASVMCRTSYDSVGF</sequence>